<gene>
    <name evidence="3" type="ORF">OVN521_LOCUS10786</name>
</gene>
<keyword evidence="1 2" id="KW-1015">Disulfide bond</keyword>
<dbReference type="SMART" id="SM00192">
    <property type="entry name" value="LDLa"/>
    <property type="match status" value="1"/>
</dbReference>
<sequence length="128" mass="14907">MECPIDTINDYQKYLSGGDLSLAGHHYCNCSANWFGTRCQYSFDQSIETMTFDEIIMSQFKRKQPLSDTYEIVNDPSMLTCYEGLRCHSTICLDWRQICDRNLNCENGEDEPDECILLETNEFTNAWI</sequence>
<keyword evidence="4" id="KW-1185">Reference proteome</keyword>
<comment type="caution">
    <text evidence="2">Lacks conserved residue(s) required for the propagation of feature annotation.</text>
</comment>
<evidence type="ECO:0000313" key="3">
    <source>
        <dbReference type="EMBL" id="CAF3924720.1"/>
    </source>
</evidence>
<evidence type="ECO:0000256" key="2">
    <source>
        <dbReference type="PROSITE-ProRule" id="PRU00124"/>
    </source>
</evidence>
<dbReference type="AlphaFoldDB" id="A0A819IYM3"/>
<evidence type="ECO:0008006" key="5">
    <source>
        <dbReference type="Google" id="ProtNLM"/>
    </source>
</evidence>
<proteinExistence type="predicted"/>
<dbReference type="EMBL" id="CAJOBG010001393">
    <property type="protein sequence ID" value="CAF3924720.1"/>
    <property type="molecule type" value="Genomic_DNA"/>
</dbReference>
<dbReference type="Proteomes" id="UP000663866">
    <property type="component" value="Unassembled WGS sequence"/>
</dbReference>
<evidence type="ECO:0000256" key="1">
    <source>
        <dbReference type="ARBA" id="ARBA00023157"/>
    </source>
</evidence>
<dbReference type="InterPro" id="IPR036055">
    <property type="entry name" value="LDL_receptor-like_sf"/>
</dbReference>
<dbReference type="InterPro" id="IPR002172">
    <property type="entry name" value="LDrepeatLR_classA_rpt"/>
</dbReference>
<evidence type="ECO:0000313" key="4">
    <source>
        <dbReference type="Proteomes" id="UP000663866"/>
    </source>
</evidence>
<dbReference type="PROSITE" id="PS50068">
    <property type="entry name" value="LDLRA_2"/>
    <property type="match status" value="1"/>
</dbReference>
<accession>A0A819IYM3</accession>
<name>A0A819IYM3_9BILA</name>
<reference evidence="3" key="1">
    <citation type="submission" date="2021-02" db="EMBL/GenBank/DDBJ databases">
        <authorList>
            <person name="Nowell W R."/>
        </authorList>
    </citation>
    <scope>NUCLEOTIDE SEQUENCE</scope>
</reference>
<dbReference type="SUPFAM" id="SSF57424">
    <property type="entry name" value="LDL receptor-like module"/>
    <property type="match status" value="1"/>
</dbReference>
<protein>
    <recommendedName>
        <fullName evidence="5">EGF-like domain-containing protein</fullName>
    </recommendedName>
</protein>
<organism evidence="3 4">
    <name type="scientific">Rotaria magnacalcarata</name>
    <dbReference type="NCBI Taxonomy" id="392030"/>
    <lineage>
        <taxon>Eukaryota</taxon>
        <taxon>Metazoa</taxon>
        <taxon>Spiralia</taxon>
        <taxon>Gnathifera</taxon>
        <taxon>Rotifera</taxon>
        <taxon>Eurotatoria</taxon>
        <taxon>Bdelloidea</taxon>
        <taxon>Philodinida</taxon>
        <taxon>Philodinidae</taxon>
        <taxon>Rotaria</taxon>
    </lineage>
</organism>
<feature type="disulfide bond" evidence="2">
    <location>
        <begin position="87"/>
        <end position="105"/>
    </location>
</feature>
<comment type="caution">
    <text evidence="3">The sequence shown here is derived from an EMBL/GenBank/DDBJ whole genome shotgun (WGS) entry which is preliminary data.</text>
</comment>